<dbReference type="GO" id="GO:0015562">
    <property type="term" value="F:efflux transmembrane transporter activity"/>
    <property type="evidence" value="ECO:0007669"/>
    <property type="project" value="InterPro"/>
</dbReference>
<keyword evidence="3" id="KW-0813">Transport</keyword>
<evidence type="ECO:0000256" key="1">
    <source>
        <dbReference type="ARBA" id="ARBA00004442"/>
    </source>
</evidence>
<proteinExistence type="inferred from homology"/>
<dbReference type="EMBL" id="VFRR01000055">
    <property type="protein sequence ID" value="TPE46620.1"/>
    <property type="molecule type" value="Genomic_DNA"/>
</dbReference>
<dbReference type="PANTHER" id="PTHR30026:SF23">
    <property type="entry name" value="TO APRF-PUTATIVE OUTER MEMBRANE EFFLUX PROTEIN OR SECRETED ALKALINE PHOSPHATASE-RELATED"/>
    <property type="match status" value="1"/>
</dbReference>
<keyword evidence="10" id="KW-0732">Signal</keyword>
<evidence type="ECO:0000256" key="6">
    <source>
        <dbReference type="ARBA" id="ARBA00023136"/>
    </source>
</evidence>
<evidence type="ECO:0000256" key="5">
    <source>
        <dbReference type="ARBA" id="ARBA00022692"/>
    </source>
</evidence>
<accession>A0A501WDZ6</accession>
<feature type="signal peptide" evidence="10">
    <location>
        <begin position="1"/>
        <end position="19"/>
    </location>
</feature>
<dbReference type="GO" id="GO:1990281">
    <property type="term" value="C:efflux pump complex"/>
    <property type="evidence" value="ECO:0007669"/>
    <property type="project" value="TreeGrafter"/>
</dbReference>
<comment type="subcellular location">
    <subcellularLocation>
        <location evidence="1">Cell outer membrane</location>
    </subcellularLocation>
</comment>
<sequence>MIKRPVKYIPALLASCSIAGIGSLGVAAETDYLLMDRDGAEQSFWLNVSATLDEQTSPDDALDVSSKSDTVNRDTDGKEENLLSTDSLVARVLAENAQVTFSELQKQVTAEKVNYEQGVYQTEFFSNLKYDDAHVPRSAGEKLSESTNAPNKQILDESNTTLNVGVRQMLKSGGELTASYSAAEKNNNIIPSSADPSVRDSEFTTALNLQLTQPLLQGRGNVAVESRIRRASLEVDIADAQHRQQLLRLVSQSLSSYWQLYKATRFLDIRDLAVLNGEKMAENIAKRVRSGKEPESALVDAQSELLKRRATRNSARQALNEISYQISTLMNSDARNLGRVHYLLESKPNRAPFVLTESFEDYYQRVLAIWPNATILRQNIAIQDEEIKVAENSNLPKLDLELGYTSNDLSKSFEAGNVFDAEYPSWYVGVNFSMPIGENRRALAQKTMASLKQEQHIADLQAVEVSLKNDLRARLFQVNMAYQEMNNLEENIRILENLYNAEVRKFNVGYGDLKDIYIREDALNLERQRYVDGLVKYELAKVSLALADGSLLNKYLP</sequence>
<evidence type="ECO:0000256" key="8">
    <source>
        <dbReference type="SAM" id="Coils"/>
    </source>
</evidence>
<dbReference type="Proteomes" id="UP000315901">
    <property type="component" value="Unassembled WGS sequence"/>
</dbReference>
<comment type="similarity">
    <text evidence="2">Belongs to the outer membrane factor (OMF) (TC 1.B.17) family.</text>
</comment>
<dbReference type="SUPFAM" id="SSF56954">
    <property type="entry name" value="Outer membrane efflux proteins (OEP)"/>
    <property type="match status" value="1"/>
</dbReference>
<gene>
    <name evidence="11" type="ORF">FJM67_15790</name>
</gene>
<feature type="coiled-coil region" evidence="8">
    <location>
        <begin position="478"/>
        <end position="505"/>
    </location>
</feature>
<evidence type="ECO:0000313" key="11">
    <source>
        <dbReference type="EMBL" id="TPE46620.1"/>
    </source>
</evidence>
<evidence type="ECO:0000256" key="10">
    <source>
        <dbReference type="SAM" id="SignalP"/>
    </source>
</evidence>
<dbReference type="OrthoDB" id="6193348at2"/>
<dbReference type="InterPro" id="IPR051906">
    <property type="entry name" value="TolC-like"/>
</dbReference>
<protein>
    <submittedName>
        <fullName evidence="11">TolC family protein</fullName>
    </submittedName>
</protein>
<keyword evidence="7" id="KW-0998">Cell outer membrane</keyword>
<keyword evidence="5" id="KW-0812">Transmembrane</keyword>
<dbReference type="GO" id="GO:0009279">
    <property type="term" value="C:cell outer membrane"/>
    <property type="evidence" value="ECO:0007669"/>
    <property type="project" value="UniProtKB-SubCell"/>
</dbReference>
<keyword evidence="4" id="KW-1134">Transmembrane beta strand</keyword>
<dbReference type="AlphaFoldDB" id="A0A501WDZ6"/>
<feature type="chain" id="PRO_5021493581" evidence="10">
    <location>
        <begin position="20"/>
        <end position="557"/>
    </location>
</feature>
<dbReference type="RefSeq" id="WP_140591348.1">
    <property type="nucleotide sequence ID" value="NZ_VFRR01000055.1"/>
</dbReference>
<dbReference type="Gene3D" id="1.20.1600.10">
    <property type="entry name" value="Outer membrane efflux proteins (OEP)"/>
    <property type="match status" value="1"/>
</dbReference>
<organism evidence="11 12">
    <name type="scientific">Maribrevibacterium harenarium</name>
    <dbReference type="NCBI Taxonomy" id="2589817"/>
    <lineage>
        <taxon>Bacteria</taxon>
        <taxon>Pseudomonadati</taxon>
        <taxon>Pseudomonadota</taxon>
        <taxon>Gammaproteobacteria</taxon>
        <taxon>Oceanospirillales</taxon>
        <taxon>Oceanospirillaceae</taxon>
        <taxon>Maribrevibacterium</taxon>
    </lineage>
</organism>
<evidence type="ECO:0000256" key="3">
    <source>
        <dbReference type="ARBA" id="ARBA00022448"/>
    </source>
</evidence>
<keyword evidence="8" id="KW-0175">Coiled coil</keyword>
<name>A0A501WDZ6_9GAMM</name>
<reference evidence="11 12" key="1">
    <citation type="submission" date="2019-06" db="EMBL/GenBank/DDBJ databases">
        <title>A novel bacterium of genus Marinomonas, isolated from coastal sand.</title>
        <authorList>
            <person name="Huang H."/>
            <person name="Mo K."/>
            <person name="Hu Y."/>
        </authorList>
    </citation>
    <scope>NUCLEOTIDE SEQUENCE [LARGE SCALE GENOMIC DNA]</scope>
    <source>
        <strain evidence="11 12">HB171799</strain>
    </source>
</reference>
<comment type="caution">
    <text evidence="11">The sequence shown here is derived from an EMBL/GenBank/DDBJ whole genome shotgun (WGS) entry which is preliminary data.</text>
</comment>
<dbReference type="GO" id="GO:0015288">
    <property type="term" value="F:porin activity"/>
    <property type="evidence" value="ECO:0007669"/>
    <property type="project" value="TreeGrafter"/>
</dbReference>
<keyword evidence="6" id="KW-0472">Membrane</keyword>
<evidence type="ECO:0000256" key="2">
    <source>
        <dbReference type="ARBA" id="ARBA00007613"/>
    </source>
</evidence>
<evidence type="ECO:0000256" key="9">
    <source>
        <dbReference type="SAM" id="MobiDB-lite"/>
    </source>
</evidence>
<dbReference type="InterPro" id="IPR003423">
    <property type="entry name" value="OMP_efflux"/>
</dbReference>
<dbReference type="PANTHER" id="PTHR30026">
    <property type="entry name" value="OUTER MEMBRANE PROTEIN TOLC"/>
    <property type="match status" value="1"/>
</dbReference>
<dbReference type="Pfam" id="PF02321">
    <property type="entry name" value="OEP"/>
    <property type="match status" value="1"/>
</dbReference>
<feature type="region of interest" description="Disordered" evidence="9">
    <location>
        <begin position="56"/>
        <end position="78"/>
    </location>
</feature>
<evidence type="ECO:0000313" key="12">
    <source>
        <dbReference type="Proteomes" id="UP000315901"/>
    </source>
</evidence>
<evidence type="ECO:0000256" key="7">
    <source>
        <dbReference type="ARBA" id="ARBA00023237"/>
    </source>
</evidence>
<evidence type="ECO:0000256" key="4">
    <source>
        <dbReference type="ARBA" id="ARBA00022452"/>
    </source>
</evidence>
<keyword evidence="12" id="KW-1185">Reference proteome</keyword>